<evidence type="ECO:0000313" key="8">
    <source>
        <dbReference type="Proteomes" id="UP000502136"/>
    </source>
</evidence>
<dbReference type="SUPFAM" id="SSF46785">
    <property type="entry name" value="Winged helix' DNA-binding domain"/>
    <property type="match status" value="1"/>
</dbReference>
<dbReference type="PANTHER" id="PTHR24567:SF26">
    <property type="entry name" value="REGULATORY PROTEIN YEIL"/>
    <property type="match status" value="1"/>
</dbReference>
<dbReference type="EMBL" id="CP051428">
    <property type="protein sequence ID" value="QJC52096.1"/>
    <property type="molecule type" value="Genomic_DNA"/>
</dbReference>
<dbReference type="InterPro" id="IPR018490">
    <property type="entry name" value="cNMP-bd_dom_sf"/>
</dbReference>
<dbReference type="InterPro" id="IPR036390">
    <property type="entry name" value="WH_DNA-bd_sf"/>
</dbReference>
<organism evidence="7 8">
    <name type="scientific">Paenibacillus albicereus</name>
    <dbReference type="NCBI Taxonomy" id="2726185"/>
    <lineage>
        <taxon>Bacteria</taxon>
        <taxon>Bacillati</taxon>
        <taxon>Bacillota</taxon>
        <taxon>Bacilli</taxon>
        <taxon>Bacillales</taxon>
        <taxon>Paenibacillaceae</taxon>
        <taxon>Paenibacillus</taxon>
    </lineage>
</organism>
<dbReference type="Pfam" id="PF00027">
    <property type="entry name" value="cNMP_binding"/>
    <property type="match status" value="1"/>
</dbReference>
<dbReference type="PANTHER" id="PTHR24567">
    <property type="entry name" value="CRP FAMILY TRANSCRIPTIONAL REGULATORY PROTEIN"/>
    <property type="match status" value="1"/>
</dbReference>
<evidence type="ECO:0000259" key="6">
    <source>
        <dbReference type="PROSITE" id="PS51063"/>
    </source>
</evidence>
<reference evidence="7 8" key="1">
    <citation type="submission" date="2020-04" db="EMBL/GenBank/DDBJ databases">
        <title>Novel Paenibacillus strain UniB2 isolated from commercial digestive syrup.</title>
        <authorList>
            <person name="Thorat V."/>
            <person name="Kirdat K."/>
            <person name="Tiwarekar B."/>
            <person name="Yadav A."/>
        </authorList>
    </citation>
    <scope>NUCLEOTIDE SEQUENCE [LARGE SCALE GENOMIC DNA]</scope>
    <source>
        <strain evidence="7 8">UniB2</strain>
    </source>
</reference>
<dbReference type="SUPFAM" id="SSF51206">
    <property type="entry name" value="cAMP-binding domain-like"/>
    <property type="match status" value="1"/>
</dbReference>
<dbReference type="KEGG" id="palr:HGI30_11380"/>
<evidence type="ECO:0000256" key="3">
    <source>
        <dbReference type="ARBA" id="ARBA00023159"/>
    </source>
</evidence>
<dbReference type="SMART" id="SM00100">
    <property type="entry name" value="cNMP"/>
    <property type="match status" value="1"/>
</dbReference>
<keyword evidence="1" id="KW-0805">Transcription regulation</keyword>
<feature type="domain" description="Cyclic nucleotide-binding" evidence="5">
    <location>
        <begin position="36"/>
        <end position="116"/>
    </location>
</feature>
<gene>
    <name evidence="7" type="ORF">HGI30_11380</name>
</gene>
<sequence>MHREAESIRRHLQELGLHDAIPPELARRASLVTARPGEAIVRQGGRSDSLLLLAAGKIKVYTTTPDGKSLILSFLGPPEMLGDIEYVRRGLELMNTVEAVTPATLIRIPYQEADRLAADHAPFLHFLLGVITRKFQMKNTSLSFNLLYPVEVRLASYLLSVCGEEDGSGSARLEAGALRDAANLIGTSYRHLNRVLLQFARDGLIERARSSIAVRDRSALTALAQENIYEPKPGGRSG</sequence>
<evidence type="ECO:0000313" key="7">
    <source>
        <dbReference type="EMBL" id="QJC52096.1"/>
    </source>
</evidence>
<dbReference type="GO" id="GO:0005829">
    <property type="term" value="C:cytosol"/>
    <property type="evidence" value="ECO:0007669"/>
    <property type="project" value="TreeGrafter"/>
</dbReference>
<dbReference type="InterPro" id="IPR014710">
    <property type="entry name" value="RmlC-like_jellyroll"/>
</dbReference>
<keyword evidence="8" id="KW-1185">Reference proteome</keyword>
<dbReference type="PROSITE" id="PS51063">
    <property type="entry name" value="HTH_CRP_2"/>
    <property type="match status" value="1"/>
</dbReference>
<evidence type="ECO:0000256" key="2">
    <source>
        <dbReference type="ARBA" id="ARBA00023125"/>
    </source>
</evidence>
<dbReference type="InterPro" id="IPR050397">
    <property type="entry name" value="Env_Response_Regulators"/>
</dbReference>
<dbReference type="InterPro" id="IPR000595">
    <property type="entry name" value="cNMP-bd_dom"/>
</dbReference>
<keyword evidence="3" id="KW-0010">Activator</keyword>
<evidence type="ECO:0000256" key="1">
    <source>
        <dbReference type="ARBA" id="ARBA00023015"/>
    </source>
</evidence>
<proteinExistence type="predicted"/>
<name>A0A6H2GY44_9BACL</name>
<dbReference type="Gene3D" id="2.60.120.10">
    <property type="entry name" value="Jelly Rolls"/>
    <property type="match status" value="1"/>
</dbReference>
<protein>
    <submittedName>
        <fullName evidence="7">Crp/Fnr family transcriptional regulator</fullName>
    </submittedName>
</protein>
<dbReference type="InterPro" id="IPR012318">
    <property type="entry name" value="HTH_CRP"/>
</dbReference>
<dbReference type="Proteomes" id="UP000502136">
    <property type="component" value="Chromosome"/>
</dbReference>
<evidence type="ECO:0000256" key="4">
    <source>
        <dbReference type="ARBA" id="ARBA00023163"/>
    </source>
</evidence>
<evidence type="ECO:0000259" key="5">
    <source>
        <dbReference type="PROSITE" id="PS50042"/>
    </source>
</evidence>
<dbReference type="AlphaFoldDB" id="A0A6H2GY44"/>
<feature type="domain" description="HTH crp-type" evidence="6">
    <location>
        <begin position="148"/>
        <end position="218"/>
    </location>
</feature>
<dbReference type="Pfam" id="PF13545">
    <property type="entry name" value="HTH_Crp_2"/>
    <property type="match status" value="1"/>
</dbReference>
<dbReference type="CDD" id="cd00038">
    <property type="entry name" value="CAP_ED"/>
    <property type="match status" value="1"/>
</dbReference>
<keyword evidence="2" id="KW-0238">DNA-binding</keyword>
<dbReference type="GO" id="GO:0003700">
    <property type="term" value="F:DNA-binding transcription factor activity"/>
    <property type="evidence" value="ECO:0007669"/>
    <property type="project" value="TreeGrafter"/>
</dbReference>
<keyword evidence="4" id="KW-0804">Transcription</keyword>
<dbReference type="PROSITE" id="PS50042">
    <property type="entry name" value="CNMP_BINDING_3"/>
    <property type="match status" value="1"/>
</dbReference>
<dbReference type="RefSeq" id="WP_168907671.1">
    <property type="nucleotide sequence ID" value="NZ_CP051428.1"/>
</dbReference>
<dbReference type="GO" id="GO:0003677">
    <property type="term" value="F:DNA binding"/>
    <property type="evidence" value="ECO:0007669"/>
    <property type="project" value="UniProtKB-KW"/>
</dbReference>
<accession>A0A6H2GY44</accession>